<dbReference type="InterPro" id="IPR028622">
    <property type="entry name" value="DEAD_helicase_RhlE"/>
</dbReference>
<dbReference type="Pfam" id="PF00270">
    <property type="entry name" value="DEAD"/>
    <property type="match status" value="1"/>
</dbReference>
<keyword evidence="5" id="KW-0963">Cytoplasm</keyword>
<proteinExistence type="inferred from homology"/>
<dbReference type="InterPro" id="IPR044742">
    <property type="entry name" value="DEAD/DEAH_RhlB"/>
</dbReference>
<evidence type="ECO:0000256" key="1">
    <source>
        <dbReference type="ARBA" id="ARBA00022741"/>
    </source>
</evidence>
<name>A0ABT5KVU2_9BURK</name>
<evidence type="ECO:0000256" key="2">
    <source>
        <dbReference type="ARBA" id="ARBA00022801"/>
    </source>
</evidence>
<dbReference type="Gene3D" id="3.40.50.300">
    <property type="entry name" value="P-loop containing nucleotide triphosphate hydrolases"/>
    <property type="match status" value="2"/>
</dbReference>
<dbReference type="PROSITE" id="PS51194">
    <property type="entry name" value="HELICASE_CTER"/>
    <property type="match status" value="1"/>
</dbReference>
<dbReference type="CDD" id="cd00268">
    <property type="entry name" value="DEADc"/>
    <property type="match status" value="1"/>
</dbReference>
<evidence type="ECO:0000256" key="3">
    <source>
        <dbReference type="ARBA" id="ARBA00022806"/>
    </source>
</evidence>
<feature type="region of interest" description="Disordered" evidence="7">
    <location>
        <begin position="396"/>
        <end position="503"/>
    </location>
</feature>
<comment type="function">
    <text evidence="5">DEAD-box RNA helicase involved in ribosome assembly. Has RNA-dependent ATPase activity and unwinds double-stranded RNA.</text>
</comment>
<feature type="compositionally biased region" description="Gly residues" evidence="7">
    <location>
        <begin position="406"/>
        <end position="446"/>
    </location>
</feature>
<comment type="similarity">
    <text evidence="5">Belongs to the DEAD box helicase family. RhlE subfamily.</text>
</comment>
<evidence type="ECO:0000313" key="11">
    <source>
        <dbReference type="EMBL" id="MDC8785946.1"/>
    </source>
</evidence>
<comment type="subcellular location">
    <subcellularLocation>
        <location evidence="5">Cytoplasm</location>
    </subcellularLocation>
</comment>
<dbReference type="SUPFAM" id="SSF52540">
    <property type="entry name" value="P-loop containing nucleoside triphosphate hydrolases"/>
    <property type="match status" value="2"/>
</dbReference>
<dbReference type="InterPro" id="IPR014001">
    <property type="entry name" value="Helicase_ATP-bd"/>
</dbReference>
<evidence type="ECO:0000259" key="9">
    <source>
        <dbReference type="PROSITE" id="PS51194"/>
    </source>
</evidence>
<sequence length="503" mass="52849">MTFESLGLAAPLLKAIADAGYTTPTPVQAQAIPAVLKGGDLMAGAQTGTGKTAGFTLPMLHLLSTGAPVTNKRGKPAIRALVLTPTRELAAQVEESVKTYGKYLPLKSMVMFGGVGMQPQINRLRDGVDILVATPGRLLDHAQQGTLDLSQVQILVLDEADRMLDMGFVHDIKKVLALLPAKKQSLLFSATFSDDIKNLADRLLNQPALIEVARRNQTNESIAQKVHPVGRDRKKELLSHLIKDGNWHQVLVFTRMKHGANRLTDYLNDQGISAMAIHGNKSQGARTKALAEFKSGDLQVLVATDIAARGIDIDQLPHVVNYELPNVPEDYVHRIGRTGRAGAQGEAVSLVCADENGFLREIEKLIKREIPKEIVPGFAPDPNERAEPIVLGRMILNGNGSRSSSGGRGNARSGGGGGNGGGRPGAGRPSGGGRPGAHAGHGGQGGEQRAPRQAAPQGQRQSAHAEGGQRSGAPRPAGNGGRGHGGGNGGGFGGGSRLTSPKR</sequence>
<dbReference type="EC" id="3.6.4.13" evidence="5"/>
<feature type="compositionally biased region" description="Low complexity" evidence="7">
    <location>
        <begin position="451"/>
        <end position="461"/>
    </location>
</feature>
<comment type="caution">
    <text evidence="11">The sequence shown here is derived from an EMBL/GenBank/DDBJ whole genome shotgun (WGS) entry which is preliminary data.</text>
</comment>
<dbReference type="PROSITE" id="PS51195">
    <property type="entry name" value="Q_MOTIF"/>
    <property type="match status" value="1"/>
</dbReference>
<evidence type="ECO:0000259" key="10">
    <source>
        <dbReference type="PROSITE" id="PS51195"/>
    </source>
</evidence>
<dbReference type="HAMAP" id="MF_00968">
    <property type="entry name" value="DEAD_helicase_RhlE"/>
    <property type="match status" value="1"/>
</dbReference>
<keyword evidence="3 5" id="KW-0347">Helicase</keyword>
<feature type="compositionally biased region" description="Gly residues" evidence="7">
    <location>
        <begin position="478"/>
        <end position="496"/>
    </location>
</feature>
<dbReference type="RefSeq" id="WP_273597061.1">
    <property type="nucleotide sequence ID" value="NZ_JAQQXS010000010.1"/>
</dbReference>
<keyword evidence="1 5" id="KW-0547">Nucleotide-binding</keyword>
<dbReference type="InterPro" id="IPR000629">
    <property type="entry name" value="RNA-helicase_DEAD-box_CS"/>
</dbReference>
<feature type="domain" description="Helicase C-terminal" evidence="9">
    <location>
        <begin position="233"/>
        <end position="382"/>
    </location>
</feature>
<dbReference type="InterPro" id="IPR050079">
    <property type="entry name" value="DEAD_box_RNA_helicase"/>
</dbReference>
<organism evidence="11 12">
    <name type="scientific">Roseateles koreensis</name>
    <dbReference type="NCBI Taxonomy" id="2987526"/>
    <lineage>
        <taxon>Bacteria</taxon>
        <taxon>Pseudomonadati</taxon>
        <taxon>Pseudomonadota</taxon>
        <taxon>Betaproteobacteria</taxon>
        <taxon>Burkholderiales</taxon>
        <taxon>Sphaerotilaceae</taxon>
        <taxon>Roseateles</taxon>
    </lineage>
</organism>
<dbReference type="PANTHER" id="PTHR47959">
    <property type="entry name" value="ATP-DEPENDENT RNA HELICASE RHLE-RELATED"/>
    <property type="match status" value="1"/>
</dbReference>
<keyword evidence="5" id="KW-0690">Ribosome biogenesis</keyword>
<comment type="catalytic activity">
    <reaction evidence="5">
        <text>ATP + H2O = ADP + phosphate + H(+)</text>
        <dbReference type="Rhea" id="RHEA:13065"/>
        <dbReference type="ChEBI" id="CHEBI:15377"/>
        <dbReference type="ChEBI" id="CHEBI:15378"/>
        <dbReference type="ChEBI" id="CHEBI:30616"/>
        <dbReference type="ChEBI" id="CHEBI:43474"/>
        <dbReference type="ChEBI" id="CHEBI:456216"/>
        <dbReference type="EC" id="3.6.4.13"/>
    </reaction>
</comment>
<dbReference type="InterPro" id="IPR027417">
    <property type="entry name" value="P-loop_NTPase"/>
</dbReference>
<protein>
    <recommendedName>
        <fullName evidence="5">ATP-dependent RNA helicase RhlE</fullName>
        <ecNumber evidence="5">3.6.4.13</ecNumber>
    </recommendedName>
</protein>
<dbReference type="GO" id="GO:0004386">
    <property type="term" value="F:helicase activity"/>
    <property type="evidence" value="ECO:0007669"/>
    <property type="project" value="UniProtKB-KW"/>
</dbReference>
<feature type="short sequence motif" description="Q motif" evidence="6">
    <location>
        <begin position="1"/>
        <end position="29"/>
    </location>
</feature>
<dbReference type="Proteomes" id="UP001219862">
    <property type="component" value="Unassembled WGS sequence"/>
</dbReference>
<dbReference type="SMART" id="SM00490">
    <property type="entry name" value="HELICc"/>
    <property type="match status" value="1"/>
</dbReference>
<gene>
    <name evidence="5" type="primary">rhlE</name>
    <name evidence="11" type="ORF">PRZ01_12160</name>
</gene>
<keyword evidence="12" id="KW-1185">Reference proteome</keyword>
<dbReference type="CDD" id="cd18787">
    <property type="entry name" value="SF2_C_DEAD"/>
    <property type="match status" value="1"/>
</dbReference>
<evidence type="ECO:0000256" key="4">
    <source>
        <dbReference type="ARBA" id="ARBA00022840"/>
    </source>
</evidence>
<evidence type="ECO:0000259" key="8">
    <source>
        <dbReference type="PROSITE" id="PS51192"/>
    </source>
</evidence>
<feature type="domain" description="DEAD-box RNA helicase Q" evidence="10">
    <location>
        <begin position="1"/>
        <end position="29"/>
    </location>
</feature>
<dbReference type="PROSITE" id="PS51192">
    <property type="entry name" value="HELICASE_ATP_BIND_1"/>
    <property type="match status" value="1"/>
</dbReference>
<feature type="domain" description="Helicase ATP-binding" evidence="8">
    <location>
        <begin position="32"/>
        <end position="210"/>
    </location>
</feature>
<reference evidence="11 12" key="1">
    <citation type="submission" date="2022-10" db="EMBL/GenBank/DDBJ databases">
        <title>paucibacter sp. hw8 Genome sequencing.</title>
        <authorList>
            <person name="Park S."/>
        </authorList>
    </citation>
    <scope>NUCLEOTIDE SEQUENCE [LARGE SCALE GENOMIC DNA]</scope>
    <source>
        <strain evidence="12">hw8</strain>
    </source>
</reference>
<dbReference type="InterPro" id="IPR014014">
    <property type="entry name" value="RNA_helicase_DEAD_Q_motif"/>
</dbReference>
<dbReference type="PANTHER" id="PTHR47959:SF13">
    <property type="entry name" value="ATP-DEPENDENT RNA HELICASE RHLE"/>
    <property type="match status" value="1"/>
</dbReference>
<evidence type="ECO:0000256" key="5">
    <source>
        <dbReference type="HAMAP-Rule" id="MF_00968"/>
    </source>
</evidence>
<dbReference type="PROSITE" id="PS00039">
    <property type="entry name" value="DEAD_ATP_HELICASE"/>
    <property type="match status" value="1"/>
</dbReference>
<dbReference type="InterPro" id="IPR011545">
    <property type="entry name" value="DEAD/DEAH_box_helicase_dom"/>
</dbReference>
<keyword evidence="4 5" id="KW-0067">ATP-binding</keyword>
<evidence type="ECO:0000256" key="7">
    <source>
        <dbReference type="SAM" id="MobiDB-lite"/>
    </source>
</evidence>
<accession>A0ABT5KVU2</accession>
<dbReference type="EMBL" id="JAQQXS010000010">
    <property type="protein sequence ID" value="MDC8785946.1"/>
    <property type="molecule type" value="Genomic_DNA"/>
</dbReference>
<evidence type="ECO:0000256" key="6">
    <source>
        <dbReference type="PROSITE-ProRule" id="PRU00552"/>
    </source>
</evidence>
<dbReference type="InterPro" id="IPR001650">
    <property type="entry name" value="Helicase_C-like"/>
</dbReference>
<evidence type="ECO:0000313" key="12">
    <source>
        <dbReference type="Proteomes" id="UP001219862"/>
    </source>
</evidence>
<dbReference type="Pfam" id="PF00271">
    <property type="entry name" value="Helicase_C"/>
    <property type="match status" value="1"/>
</dbReference>
<keyword evidence="2 5" id="KW-0378">Hydrolase</keyword>
<dbReference type="SMART" id="SM00487">
    <property type="entry name" value="DEXDc"/>
    <property type="match status" value="1"/>
</dbReference>